<evidence type="ECO:0000256" key="5">
    <source>
        <dbReference type="ARBA" id="ARBA00022630"/>
    </source>
</evidence>
<dbReference type="HAMAP" id="MF_00300">
    <property type="entry name" value="Chorismate_synth"/>
    <property type="match status" value="1"/>
</dbReference>
<keyword evidence="9 11" id="KW-0057">Aromatic amino acid biosynthesis</keyword>
<evidence type="ECO:0000256" key="10">
    <source>
        <dbReference type="ARBA" id="ARBA00023239"/>
    </source>
</evidence>
<dbReference type="HOGENOM" id="CLU_034547_0_2_9"/>
<keyword evidence="10 11" id="KW-0456">Lyase</keyword>
<feature type="binding site" evidence="11">
    <location>
        <begin position="125"/>
        <end position="127"/>
    </location>
    <ligand>
        <name>FMN</name>
        <dbReference type="ChEBI" id="CHEBI:58210"/>
    </ligand>
</feature>
<comment type="function">
    <text evidence="11">Catalyzes the anti-1,4-elimination of the C-3 phosphate and the C-6 proR hydrogen from 5-enolpyruvylshikimate-3-phosphate (EPSP) to yield chorismate, which is the branch point compound that serves as the starting substrate for the three terminal pathways of aromatic amino acid biosynthesis. This reaction introduces a second double bond into the aromatic ring system.</text>
</comment>
<dbReference type="GO" id="GO:0010181">
    <property type="term" value="F:FMN binding"/>
    <property type="evidence" value="ECO:0007669"/>
    <property type="project" value="TreeGrafter"/>
</dbReference>
<dbReference type="InterPro" id="IPR035904">
    <property type="entry name" value="Chorismate_synth_AroC_sf"/>
</dbReference>
<dbReference type="Proteomes" id="UP000003527">
    <property type="component" value="Unassembled WGS sequence"/>
</dbReference>
<accession>G9WRT8</accession>
<evidence type="ECO:0000256" key="12">
    <source>
        <dbReference type="RuleBase" id="RU000605"/>
    </source>
</evidence>
<protein>
    <recommendedName>
        <fullName evidence="3 11">Chorismate synthase</fullName>
        <shortName evidence="11">CS</shortName>
        <ecNumber evidence="3 11">4.2.3.5</ecNumber>
    </recommendedName>
    <alternativeName>
        <fullName evidence="11">5-enolpyruvylshikimate-3-phosphate phospholyase</fullName>
    </alternativeName>
</protein>
<dbReference type="GO" id="GO:0008652">
    <property type="term" value="P:amino acid biosynthetic process"/>
    <property type="evidence" value="ECO:0007669"/>
    <property type="project" value="UniProtKB-KW"/>
</dbReference>
<evidence type="ECO:0000256" key="6">
    <source>
        <dbReference type="ARBA" id="ARBA00022643"/>
    </source>
</evidence>
<dbReference type="GO" id="GO:0009073">
    <property type="term" value="P:aromatic amino acid family biosynthetic process"/>
    <property type="evidence" value="ECO:0007669"/>
    <property type="project" value="UniProtKB-KW"/>
</dbReference>
<feature type="binding site" evidence="11">
    <location>
        <position position="317"/>
    </location>
    <ligand>
        <name>FMN</name>
        <dbReference type="ChEBI" id="CHEBI:58210"/>
    </ligand>
</feature>
<keyword evidence="8 11" id="KW-0521">NADP</keyword>
<dbReference type="NCBIfam" id="TIGR00033">
    <property type="entry name" value="aroC"/>
    <property type="match status" value="1"/>
</dbReference>
<dbReference type="CDD" id="cd07304">
    <property type="entry name" value="Chorismate_synthase"/>
    <property type="match status" value="1"/>
</dbReference>
<dbReference type="EC" id="4.2.3.5" evidence="3 11"/>
<comment type="caution">
    <text evidence="11">Lacks conserved residue(s) required for the propagation of feature annotation.</text>
</comment>
<dbReference type="PIRSF" id="PIRSF001456">
    <property type="entry name" value="Chorismate_synth"/>
    <property type="match status" value="1"/>
</dbReference>
<evidence type="ECO:0000256" key="11">
    <source>
        <dbReference type="HAMAP-Rule" id="MF_00300"/>
    </source>
</evidence>
<feature type="binding site" evidence="11">
    <location>
        <begin position="291"/>
        <end position="295"/>
    </location>
    <ligand>
        <name>FMN</name>
        <dbReference type="ChEBI" id="CHEBI:58210"/>
    </ligand>
</feature>
<evidence type="ECO:0000313" key="13">
    <source>
        <dbReference type="EMBL" id="EHL14028.1"/>
    </source>
</evidence>
<dbReference type="PROSITE" id="PS00789">
    <property type="entry name" value="CHORISMATE_SYNTHASE_3"/>
    <property type="match status" value="1"/>
</dbReference>
<dbReference type="PATRIC" id="fig|796944.3.peg.321"/>
<keyword evidence="7 11" id="KW-0274">FAD</keyword>
<feature type="binding site" evidence="11">
    <location>
        <position position="48"/>
    </location>
    <ligand>
        <name>NADP(+)</name>
        <dbReference type="ChEBI" id="CHEBI:58349"/>
    </ligand>
</feature>
<dbReference type="Pfam" id="PF01264">
    <property type="entry name" value="Chorismate_synt"/>
    <property type="match status" value="1"/>
</dbReference>
<dbReference type="EMBL" id="AFZD01000004">
    <property type="protein sequence ID" value="EHL14028.1"/>
    <property type="molecule type" value="Genomic_DNA"/>
</dbReference>
<dbReference type="AlphaFoldDB" id="G9WRT8"/>
<reference evidence="13 14" key="1">
    <citation type="submission" date="2011-08" db="EMBL/GenBank/DDBJ databases">
        <title>The Genome Sequence of Oribacterium sp. ACB7.</title>
        <authorList>
            <consortium name="The Broad Institute Genome Sequencing Platform"/>
            <person name="Earl A."/>
            <person name="Ward D."/>
            <person name="Feldgarden M."/>
            <person name="Gevers D."/>
            <person name="Sizova M."/>
            <person name="Hazen A."/>
            <person name="Epstein S."/>
            <person name="Young S.K."/>
            <person name="Zeng Q."/>
            <person name="Gargeya S."/>
            <person name="Fitzgerald M."/>
            <person name="Haas B."/>
            <person name="Abouelleil A."/>
            <person name="Alvarado L."/>
            <person name="Arachchi H.M."/>
            <person name="Berlin A."/>
            <person name="Brown A."/>
            <person name="Chapman S.B."/>
            <person name="Chen Z."/>
            <person name="Dunbar C."/>
            <person name="Freedman E."/>
            <person name="Gearin G."/>
            <person name="Gellesch M."/>
            <person name="Goldberg J."/>
            <person name="Griggs A."/>
            <person name="Gujja S."/>
            <person name="Heiman D."/>
            <person name="Howarth C."/>
            <person name="Larson L."/>
            <person name="Lui A."/>
            <person name="MacDonald P.J.P."/>
            <person name="Montmayeur A."/>
            <person name="Murphy C."/>
            <person name="Neiman D."/>
            <person name="Pearson M."/>
            <person name="Priest M."/>
            <person name="Roberts A."/>
            <person name="Saif S."/>
            <person name="Shea T."/>
            <person name="Shenoy N."/>
            <person name="Sisk P."/>
            <person name="Stolte C."/>
            <person name="Sykes S."/>
            <person name="Wortman J."/>
            <person name="Nusbaum C."/>
            <person name="Birren B."/>
        </authorList>
    </citation>
    <scope>NUCLEOTIDE SEQUENCE [LARGE SCALE GENOMIC DNA]</scope>
    <source>
        <strain evidence="13 14">ACB7</strain>
    </source>
</reference>
<dbReference type="PROSITE" id="PS00787">
    <property type="entry name" value="CHORISMATE_SYNTHASE_1"/>
    <property type="match status" value="1"/>
</dbReference>
<dbReference type="PANTHER" id="PTHR21085">
    <property type="entry name" value="CHORISMATE SYNTHASE"/>
    <property type="match status" value="1"/>
</dbReference>
<keyword evidence="5 11" id="KW-0285">Flavoprotein</keyword>
<comment type="caution">
    <text evidence="13">The sequence shown here is derived from an EMBL/GenBank/DDBJ whole genome shotgun (WGS) entry which is preliminary data.</text>
</comment>
<keyword evidence="14" id="KW-1185">Reference proteome</keyword>
<proteinExistence type="inferred from homology"/>
<comment type="subunit">
    <text evidence="11">Homotetramer.</text>
</comment>
<evidence type="ECO:0000256" key="1">
    <source>
        <dbReference type="ARBA" id="ARBA00005044"/>
    </source>
</evidence>
<keyword evidence="6 11" id="KW-0288">FMN</keyword>
<comment type="catalytic activity">
    <reaction evidence="11 12">
        <text>5-O-(1-carboxyvinyl)-3-phosphoshikimate = chorismate + phosphate</text>
        <dbReference type="Rhea" id="RHEA:21020"/>
        <dbReference type="ChEBI" id="CHEBI:29748"/>
        <dbReference type="ChEBI" id="CHEBI:43474"/>
        <dbReference type="ChEBI" id="CHEBI:57701"/>
        <dbReference type="EC" id="4.2.3.5"/>
    </reaction>
</comment>
<evidence type="ECO:0000256" key="2">
    <source>
        <dbReference type="ARBA" id="ARBA00008014"/>
    </source>
</evidence>
<dbReference type="PANTHER" id="PTHR21085:SF0">
    <property type="entry name" value="CHORISMATE SYNTHASE"/>
    <property type="match status" value="1"/>
</dbReference>
<dbReference type="Gene3D" id="3.60.150.10">
    <property type="entry name" value="Chorismate synthase AroC"/>
    <property type="match status" value="1"/>
</dbReference>
<dbReference type="SUPFAM" id="SSF103263">
    <property type="entry name" value="Chorismate synthase, AroC"/>
    <property type="match status" value="1"/>
</dbReference>
<dbReference type="GO" id="GO:0005829">
    <property type="term" value="C:cytosol"/>
    <property type="evidence" value="ECO:0007669"/>
    <property type="project" value="TreeGrafter"/>
</dbReference>
<feature type="binding site" evidence="11">
    <location>
        <position position="276"/>
    </location>
    <ligand>
        <name>FMN</name>
        <dbReference type="ChEBI" id="CHEBI:58210"/>
    </ligand>
</feature>
<dbReference type="PROSITE" id="PS00788">
    <property type="entry name" value="CHORISMATE_SYNTHASE_2"/>
    <property type="match status" value="1"/>
</dbReference>
<dbReference type="RefSeq" id="WP_009537495.1">
    <property type="nucleotide sequence ID" value="NZ_JH414506.1"/>
</dbReference>
<comment type="similarity">
    <text evidence="2 11 12">Belongs to the chorismate synthase family.</text>
</comment>
<sequence>MGGSSFGKIFRISTFGESHGKALGVIVDGCPAGLPLSEEDIQPYLERRRPGKNLKMTQRKEEDRVEILSGTFCGRTTGTPIALLVRNEDQRSKDYGAIAESFRPGHADYGFFSKYGFRDYRGGGRSSGRETLSRVAAGAIAKKLLQELHITVEAEVSELAGISLATSEGKEEADRRILSLRAEGDSAGGVVTCKVNGLCPGIGEPVFDKLDARLAQAVMSIGAVKAVEIGDGILVSRSLGSENNDAFFVEEDDELNKDSACLRLRKESNHSGGILGGMSDGAEIVLKASFKPTPSISKAQKTVKEDGEPITIEIKGRHDPTVVERACVVVEAMTAVVILDCLLENMSSKLENVKKIYGKEE</sequence>
<dbReference type="InterPro" id="IPR000453">
    <property type="entry name" value="Chorismate_synth"/>
</dbReference>
<evidence type="ECO:0000256" key="3">
    <source>
        <dbReference type="ARBA" id="ARBA00013036"/>
    </source>
</evidence>
<evidence type="ECO:0000256" key="4">
    <source>
        <dbReference type="ARBA" id="ARBA00022605"/>
    </source>
</evidence>
<name>G9WRT8_9FIRM</name>
<evidence type="ECO:0000256" key="8">
    <source>
        <dbReference type="ARBA" id="ARBA00022857"/>
    </source>
</evidence>
<comment type="pathway">
    <text evidence="1 11 12">Metabolic intermediate biosynthesis; chorismate biosynthesis; chorismate from D-erythrose 4-phosphate and phosphoenolpyruvate: step 7/7.</text>
</comment>
<evidence type="ECO:0000313" key="14">
    <source>
        <dbReference type="Proteomes" id="UP000003527"/>
    </source>
</evidence>
<comment type="cofactor">
    <cofactor evidence="11 12">
        <name>FMNH2</name>
        <dbReference type="ChEBI" id="CHEBI:57618"/>
    </cofactor>
    <text evidence="11 12">Reduced FMN (FMNH(2)).</text>
</comment>
<organism evidence="13 14">
    <name type="scientific">Oribacterium asaccharolyticum ACB7</name>
    <dbReference type="NCBI Taxonomy" id="796944"/>
    <lineage>
        <taxon>Bacteria</taxon>
        <taxon>Bacillati</taxon>
        <taxon>Bacillota</taxon>
        <taxon>Clostridia</taxon>
        <taxon>Lachnospirales</taxon>
        <taxon>Lachnospiraceae</taxon>
        <taxon>Oribacterium</taxon>
    </lineage>
</organism>
<dbReference type="GO" id="GO:0009423">
    <property type="term" value="P:chorismate biosynthetic process"/>
    <property type="evidence" value="ECO:0007669"/>
    <property type="project" value="UniProtKB-UniRule"/>
</dbReference>
<evidence type="ECO:0000256" key="9">
    <source>
        <dbReference type="ARBA" id="ARBA00023141"/>
    </source>
</evidence>
<dbReference type="NCBIfam" id="NF003793">
    <property type="entry name" value="PRK05382.1"/>
    <property type="match status" value="1"/>
</dbReference>
<evidence type="ECO:0000256" key="7">
    <source>
        <dbReference type="ARBA" id="ARBA00022827"/>
    </source>
</evidence>
<dbReference type="InterPro" id="IPR020541">
    <property type="entry name" value="Chorismate_synthase_CS"/>
</dbReference>
<dbReference type="UniPathway" id="UPA00053">
    <property type="reaction ID" value="UER00090"/>
</dbReference>
<dbReference type="GO" id="GO:0004107">
    <property type="term" value="F:chorismate synthase activity"/>
    <property type="evidence" value="ECO:0007669"/>
    <property type="project" value="UniProtKB-UniRule"/>
</dbReference>
<gene>
    <name evidence="11" type="primary">aroC</name>
    <name evidence="13" type="ORF">HMPREF9624_01804</name>
</gene>
<keyword evidence="4 11" id="KW-0028">Amino-acid biosynthesis</keyword>